<sequence>MIDELEVEAGPLARWQVHWCDPRRDVSWYAADPVLAGLPTLAEWAHAHGTQRGQPVLLRADGWSVPEVNGFFASARMRNASAGTRRKYAFAVAVWLGFLDAAGRAWHDADEEDVAGFKFWRMTDEANVRRVAGGTVLDDIGAISAFYRWAGSRFGVSDPVARRQVPGPDPGTSTESFEAGPHIVRGKDVKWLDPAGYARWVDVGLRGLDLRGWEIDGWRGRNSQRDCAFVDGLYGTGLRLSEWAGVLRLELPADDEARTYYTCRLSAACAKGGRGRRFWMPRSVLADVLAYEEGERAAAVRRAQRAGRYEPLPGLLLVERRTRNRRLETRDTGGRQVAASLDSLDPGSRKRLFRRTAAGLEPLAVWLNEDGMPREAHGWQHTFDTGNERVARAGLTSFEANAHMMRHSFALRWYSVGRLLYERQVAHLNAEEVRDFRAQFGDTWYLVKTLLGHADVTTTMDTYLEPFRDLDVSLLIEHAHGFALSALMASMFAGHPQVLSDPVVGEPS</sequence>
<gene>
    <name evidence="1" type="ORF">OG835_38390</name>
</gene>
<name>A0ACD4ZWB1_9ACTN</name>
<proteinExistence type="predicted"/>
<organism evidence="1 2">
    <name type="scientific">Streptomyces scopuliridis</name>
    <dbReference type="NCBI Taxonomy" id="452529"/>
    <lineage>
        <taxon>Bacteria</taxon>
        <taxon>Bacillati</taxon>
        <taxon>Actinomycetota</taxon>
        <taxon>Actinomycetes</taxon>
        <taxon>Kitasatosporales</taxon>
        <taxon>Streptomycetaceae</taxon>
        <taxon>Streptomyces</taxon>
    </lineage>
</organism>
<evidence type="ECO:0000313" key="2">
    <source>
        <dbReference type="Proteomes" id="UP001348369"/>
    </source>
</evidence>
<evidence type="ECO:0000313" key="1">
    <source>
        <dbReference type="EMBL" id="WSC02297.1"/>
    </source>
</evidence>
<protein>
    <submittedName>
        <fullName evidence="1">Site-specific integrase</fullName>
    </submittedName>
</protein>
<reference evidence="1" key="1">
    <citation type="submission" date="2022-10" db="EMBL/GenBank/DDBJ databases">
        <title>The complete genomes of actinobacterial strains from the NBC collection.</title>
        <authorList>
            <person name="Joergensen T.S."/>
            <person name="Alvarez Arevalo M."/>
            <person name="Sterndorff E.B."/>
            <person name="Faurdal D."/>
            <person name="Vuksanovic O."/>
            <person name="Mourched A.-S."/>
            <person name="Charusanti P."/>
            <person name="Shaw S."/>
            <person name="Blin K."/>
            <person name="Weber T."/>
        </authorList>
    </citation>
    <scope>NUCLEOTIDE SEQUENCE</scope>
    <source>
        <strain evidence="1">NBC 01771</strain>
    </source>
</reference>
<accession>A0ACD4ZWB1</accession>
<keyword evidence="2" id="KW-1185">Reference proteome</keyword>
<dbReference type="Proteomes" id="UP001348369">
    <property type="component" value="Chromosome"/>
</dbReference>
<dbReference type="EMBL" id="CP109109">
    <property type="protein sequence ID" value="WSC02297.1"/>
    <property type="molecule type" value="Genomic_DNA"/>
</dbReference>